<accession>A0AA39YCF1</accession>
<comment type="caution">
    <text evidence="11">The sequence shown here is derived from an EMBL/GenBank/DDBJ whole genome shotgun (WGS) entry which is preliminary data.</text>
</comment>
<dbReference type="Pfam" id="PF13848">
    <property type="entry name" value="Thioredoxin_6"/>
    <property type="match status" value="1"/>
</dbReference>
<dbReference type="InterPro" id="IPR036249">
    <property type="entry name" value="Thioredoxin-like_sf"/>
</dbReference>
<dbReference type="PANTHER" id="PTHR18929:SF132">
    <property type="entry name" value="PROTEIN DISULFIDE-ISOMERASE A3"/>
    <property type="match status" value="1"/>
</dbReference>
<dbReference type="PANTHER" id="PTHR18929">
    <property type="entry name" value="PROTEIN DISULFIDE ISOMERASE"/>
    <property type="match status" value="1"/>
</dbReference>
<feature type="domain" description="Thioredoxin" evidence="10">
    <location>
        <begin position="339"/>
        <end position="464"/>
    </location>
</feature>
<dbReference type="GO" id="GO:0006457">
    <property type="term" value="P:protein folding"/>
    <property type="evidence" value="ECO:0007669"/>
    <property type="project" value="TreeGrafter"/>
</dbReference>
<evidence type="ECO:0000256" key="5">
    <source>
        <dbReference type="ARBA" id="ARBA00012723"/>
    </source>
</evidence>
<reference evidence="11" key="1">
    <citation type="submission" date="2023-06" db="EMBL/GenBank/DDBJ databases">
        <title>Genome-scale phylogeny and comparative genomics of the fungal order Sordariales.</title>
        <authorList>
            <consortium name="Lawrence Berkeley National Laboratory"/>
            <person name="Hensen N."/>
            <person name="Bonometti L."/>
            <person name="Westerberg I."/>
            <person name="Brannstrom I.O."/>
            <person name="Guillou S."/>
            <person name="Cros-Aarteil S."/>
            <person name="Calhoun S."/>
            <person name="Haridas S."/>
            <person name="Kuo A."/>
            <person name="Mondo S."/>
            <person name="Pangilinan J."/>
            <person name="Riley R."/>
            <person name="Labutti K."/>
            <person name="Andreopoulos B."/>
            <person name="Lipzen A."/>
            <person name="Chen C."/>
            <person name="Yanf M."/>
            <person name="Daum C."/>
            <person name="Ng V."/>
            <person name="Clum A."/>
            <person name="Steindorff A."/>
            <person name="Ohm R."/>
            <person name="Martin F."/>
            <person name="Silar P."/>
            <person name="Natvig D."/>
            <person name="Lalanne C."/>
            <person name="Gautier V."/>
            <person name="Ament-Velasquez S.L."/>
            <person name="Kruys A."/>
            <person name="Hutchinson M.I."/>
            <person name="Powell A.J."/>
            <person name="Barry K."/>
            <person name="Miller A.N."/>
            <person name="Grigoriev I.V."/>
            <person name="Debuchy R."/>
            <person name="Gladieux P."/>
            <person name="Thoren M.H."/>
            <person name="Johannesson H."/>
        </authorList>
    </citation>
    <scope>NUCLEOTIDE SEQUENCE</scope>
    <source>
        <strain evidence="11">SMH2532-1</strain>
    </source>
</reference>
<keyword evidence="7" id="KW-0413">Isomerase</keyword>
<comment type="subcellular location">
    <subcellularLocation>
        <location evidence="3">Endoplasmic reticulum lumen</location>
    </subcellularLocation>
</comment>
<evidence type="ECO:0000256" key="3">
    <source>
        <dbReference type="ARBA" id="ARBA00004319"/>
    </source>
</evidence>
<evidence type="ECO:0000256" key="9">
    <source>
        <dbReference type="ARBA" id="ARBA00039846"/>
    </source>
</evidence>
<organism evidence="11 12">
    <name type="scientific">Cercophora newfieldiana</name>
    <dbReference type="NCBI Taxonomy" id="92897"/>
    <lineage>
        <taxon>Eukaryota</taxon>
        <taxon>Fungi</taxon>
        <taxon>Dikarya</taxon>
        <taxon>Ascomycota</taxon>
        <taxon>Pezizomycotina</taxon>
        <taxon>Sordariomycetes</taxon>
        <taxon>Sordariomycetidae</taxon>
        <taxon>Sordariales</taxon>
        <taxon>Lasiosphaeriaceae</taxon>
        <taxon>Cercophora</taxon>
    </lineage>
</organism>
<sequence>MADTEFTPVPGTQVYPFTSGDRAIEFFSKHETVLLSVFHPASPQWGLFSPTYNELAMKLSTMGIKTATLNIDDGDAVQDLVRKLLISRVPTLVLFNGPDNFKVYRGILREKEILEFLHRQKLPPVSEVDAVTLEKLREENSVVVAGFFGPDDSTLRDQFAAAANALKDEYVFATTADNAEGVSVPSIIISKKTPEERTVLSTWDSEETLQSLIKTAATPLIVEFLPELYADFLSGPTPLLGYIILPSLSLSVSPDTHTAFLPLARAHASKILFGTVIGPENPRITSNMLVPEDTYPFFVLHDVASNLKYHLPLPAEGPIPVDAISAFIDSYFAGGLDPVMKSEPIPAQTSPLIEVVGLTFKDIVFDDEKDVFIEYYDPDCAPCLTLVPQLEKFAGAVAVDERGAKLVTVAKMDLDANDALDSDIRGFPTIKVYPAGRKDKPVQYNAEQGHSVEKWAKFLKEVGAHGVEVKA</sequence>
<dbReference type="EMBL" id="JAULSV010000003">
    <property type="protein sequence ID" value="KAK0649315.1"/>
    <property type="molecule type" value="Genomic_DNA"/>
</dbReference>
<dbReference type="AlphaFoldDB" id="A0AA39YCF1"/>
<dbReference type="CDD" id="cd02961">
    <property type="entry name" value="PDI_a_family"/>
    <property type="match status" value="1"/>
</dbReference>
<comment type="catalytic activity">
    <reaction evidence="1">
        <text>Catalyzes the rearrangement of -S-S- bonds in proteins.</text>
        <dbReference type="EC" id="5.3.4.1"/>
    </reaction>
</comment>
<keyword evidence="12" id="KW-1185">Reference proteome</keyword>
<gene>
    <name evidence="11" type="ORF">B0T16DRAFT_491967</name>
</gene>
<protein>
    <recommendedName>
        <fullName evidence="9">Protein disulfide-isomerase</fullName>
        <ecNumber evidence="5">5.3.4.1</ecNumber>
    </recommendedName>
</protein>
<evidence type="ECO:0000256" key="4">
    <source>
        <dbReference type="ARBA" id="ARBA00006347"/>
    </source>
</evidence>
<evidence type="ECO:0000256" key="8">
    <source>
        <dbReference type="ARBA" id="ARBA00023284"/>
    </source>
</evidence>
<dbReference type="Pfam" id="PF00085">
    <property type="entry name" value="Thioredoxin"/>
    <property type="match status" value="1"/>
</dbReference>
<dbReference type="Proteomes" id="UP001174936">
    <property type="component" value="Unassembled WGS sequence"/>
</dbReference>
<dbReference type="SUPFAM" id="SSF52833">
    <property type="entry name" value="Thioredoxin-like"/>
    <property type="match status" value="4"/>
</dbReference>
<name>A0AA39YCF1_9PEZI</name>
<dbReference type="InterPro" id="IPR013766">
    <property type="entry name" value="Thioredoxin_domain"/>
</dbReference>
<keyword evidence="8" id="KW-0676">Redox-active center</keyword>
<evidence type="ECO:0000256" key="1">
    <source>
        <dbReference type="ARBA" id="ARBA00001182"/>
    </source>
</evidence>
<dbReference type="GO" id="GO:0005788">
    <property type="term" value="C:endoplasmic reticulum lumen"/>
    <property type="evidence" value="ECO:0007669"/>
    <property type="project" value="UniProtKB-SubCell"/>
</dbReference>
<dbReference type="CDD" id="cd02981">
    <property type="entry name" value="PDI_b_family"/>
    <property type="match status" value="1"/>
</dbReference>
<evidence type="ECO:0000313" key="12">
    <source>
        <dbReference type="Proteomes" id="UP001174936"/>
    </source>
</evidence>
<evidence type="ECO:0000256" key="6">
    <source>
        <dbReference type="ARBA" id="ARBA00022824"/>
    </source>
</evidence>
<proteinExistence type="inferred from homology"/>
<evidence type="ECO:0000313" key="11">
    <source>
        <dbReference type="EMBL" id="KAK0649315.1"/>
    </source>
</evidence>
<keyword evidence="6" id="KW-0256">Endoplasmic reticulum</keyword>
<comment type="similarity">
    <text evidence="4">Belongs to the protein disulfide isomerase family.</text>
</comment>
<evidence type="ECO:0000259" key="10">
    <source>
        <dbReference type="PROSITE" id="PS51352"/>
    </source>
</evidence>
<dbReference type="GO" id="GO:0003756">
    <property type="term" value="F:protein disulfide isomerase activity"/>
    <property type="evidence" value="ECO:0007669"/>
    <property type="project" value="UniProtKB-EC"/>
</dbReference>
<evidence type="ECO:0000256" key="2">
    <source>
        <dbReference type="ARBA" id="ARBA00002692"/>
    </source>
</evidence>
<dbReference type="PROSITE" id="PS51352">
    <property type="entry name" value="THIOREDOXIN_2"/>
    <property type="match status" value="1"/>
</dbReference>
<comment type="function">
    <text evidence="2">Participates in the folding of proteins containing disulfide bonds, may be involved in glycosylation, prolyl hydroxylation and triglyceride transfer.</text>
</comment>
<dbReference type="GO" id="GO:0034976">
    <property type="term" value="P:response to endoplasmic reticulum stress"/>
    <property type="evidence" value="ECO:0007669"/>
    <property type="project" value="TreeGrafter"/>
</dbReference>
<dbReference type="Gene3D" id="3.40.30.10">
    <property type="entry name" value="Glutaredoxin"/>
    <property type="match status" value="4"/>
</dbReference>
<evidence type="ECO:0000256" key="7">
    <source>
        <dbReference type="ARBA" id="ARBA00023235"/>
    </source>
</evidence>
<dbReference type="EC" id="5.3.4.1" evidence="5"/>